<dbReference type="SUPFAM" id="SSF51735">
    <property type="entry name" value="NAD(P)-binding Rossmann-fold domains"/>
    <property type="match status" value="1"/>
</dbReference>
<dbReference type="EMBL" id="MU150242">
    <property type="protein sequence ID" value="KAF9466403.1"/>
    <property type="molecule type" value="Genomic_DNA"/>
</dbReference>
<protein>
    <recommendedName>
        <fullName evidence="5">Sorbose reductase sou1</fullName>
    </recommendedName>
</protein>
<organism evidence="3 4">
    <name type="scientific">Collybia nuda</name>
    <dbReference type="NCBI Taxonomy" id="64659"/>
    <lineage>
        <taxon>Eukaryota</taxon>
        <taxon>Fungi</taxon>
        <taxon>Dikarya</taxon>
        <taxon>Basidiomycota</taxon>
        <taxon>Agaricomycotina</taxon>
        <taxon>Agaricomycetes</taxon>
        <taxon>Agaricomycetidae</taxon>
        <taxon>Agaricales</taxon>
        <taxon>Tricholomatineae</taxon>
        <taxon>Clitocybaceae</taxon>
        <taxon>Collybia</taxon>
    </lineage>
</organism>
<dbReference type="Gene3D" id="3.40.50.720">
    <property type="entry name" value="NAD(P)-binding Rossmann-like Domain"/>
    <property type="match status" value="1"/>
</dbReference>
<gene>
    <name evidence="3" type="ORF">BDZ94DRAFT_1306391</name>
</gene>
<dbReference type="InterPro" id="IPR002347">
    <property type="entry name" value="SDR_fam"/>
</dbReference>
<dbReference type="PANTHER" id="PTHR43008:SF4">
    <property type="entry name" value="CHAIN DEHYDROGENASE, PUTATIVE (AFU_ORTHOLOGUE AFUA_4G08710)-RELATED"/>
    <property type="match status" value="1"/>
</dbReference>
<dbReference type="OrthoDB" id="1669814at2759"/>
<dbReference type="Proteomes" id="UP000807353">
    <property type="component" value="Unassembled WGS sequence"/>
</dbReference>
<dbReference type="GO" id="GO:0050664">
    <property type="term" value="F:oxidoreductase activity, acting on NAD(P)H, oxygen as acceptor"/>
    <property type="evidence" value="ECO:0007669"/>
    <property type="project" value="TreeGrafter"/>
</dbReference>
<dbReference type="PRINTS" id="PR00080">
    <property type="entry name" value="SDRFAMILY"/>
</dbReference>
<evidence type="ECO:0000313" key="4">
    <source>
        <dbReference type="Proteomes" id="UP000807353"/>
    </source>
</evidence>
<dbReference type="InterPro" id="IPR036291">
    <property type="entry name" value="NAD(P)-bd_dom_sf"/>
</dbReference>
<dbReference type="PANTHER" id="PTHR43008">
    <property type="entry name" value="BENZIL REDUCTASE"/>
    <property type="match status" value="1"/>
</dbReference>
<comment type="caution">
    <text evidence="3">The sequence shown here is derived from an EMBL/GenBank/DDBJ whole genome shotgun (WGS) entry which is preliminary data.</text>
</comment>
<accession>A0A9P6CN71</accession>
<dbReference type="PRINTS" id="PR00081">
    <property type="entry name" value="GDHRDH"/>
</dbReference>
<keyword evidence="4" id="KW-1185">Reference proteome</keyword>
<reference evidence="3" key="1">
    <citation type="submission" date="2020-11" db="EMBL/GenBank/DDBJ databases">
        <authorList>
            <consortium name="DOE Joint Genome Institute"/>
            <person name="Ahrendt S."/>
            <person name="Riley R."/>
            <person name="Andreopoulos W."/>
            <person name="Labutti K."/>
            <person name="Pangilinan J."/>
            <person name="Ruiz-Duenas F.J."/>
            <person name="Barrasa J.M."/>
            <person name="Sanchez-Garcia M."/>
            <person name="Camarero S."/>
            <person name="Miyauchi S."/>
            <person name="Serrano A."/>
            <person name="Linde D."/>
            <person name="Babiker R."/>
            <person name="Drula E."/>
            <person name="Ayuso-Fernandez I."/>
            <person name="Pacheco R."/>
            <person name="Padilla G."/>
            <person name="Ferreira P."/>
            <person name="Barriuso J."/>
            <person name="Kellner H."/>
            <person name="Castanera R."/>
            <person name="Alfaro M."/>
            <person name="Ramirez L."/>
            <person name="Pisabarro A.G."/>
            <person name="Kuo A."/>
            <person name="Tritt A."/>
            <person name="Lipzen A."/>
            <person name="He G."/>
            <person name="Yan M."/>
            <person name="Ng V."/>
            <person name="Cullen D."/>
            <person name="Martin F."/>
            <person name="Rosso M.-N."/>
            <person name="Henrissat B."/>
            <person name="Hibbett D."/>
            <person name="Martinez A.T."/>
            <person name="Grigoriev I.V."/>
        </authorList>
    </citation>
    <scope>NUCLEOTIDE SEQUENCE</scope>
    <source>
        <strain evidence="3">CBS 247.69</strain>
    </source>
</reference>
<evidence type="ECO:0008006" key="5">
    <source>
        <dbReference type="Google" id="ProtNLM"/>
    </source>
</evidence>
<name>A0A9P6CN71_9AGAR</name>
<proteinExistence type="inferred from homology"/>
<keyword evidence="2" id="KW-0560">Oxidoreductase</keyword>
<comment type="similarity">
    <text evidence="1">Belongs to the short-chain dehydrogenases/reductases (SDR) family.</text>
</comment>
<evidence type="ECO:0000256" key="2">
    <source>
        <dbReference type="ARBA" id="ARBA00023002"/>
    </source>
</evidence>
<evidence type="ECO:0000256" key="1">
    <source>
        <dbReference type="ARBA" id="ARBA00006484"/>
    </source>
</evidence>
<sequence>MLYFNNFRQGSRISPAIRTLSNRWARQRPIVRPFSLSRVLYDQGKPLPPTKSASALAPIGVAAANLAAADPNIVPRPKIFEEFSLKGRVGIVSGGQRGLGLEMAMALCEAGATVYCFDLPPEPPKEWLNVQDYVKRIDNGSRLEYVCGNVTDQKGMWAKVEEIGDREKRMDICIAAAGIFRPGVDCLDYPEEQFKEVHNINVNGALNTAQAAGRQMVRFGNRGSIVLIASISGHLTNKGPEPIMSYNTSKSAVLQMGRNLACELGAKNIRVNTISPGFISTPMTASYITMIPGLVDKWSTVSPLRRIGRADELRGVATWLASDASSFCSGTE</sequence>
<evidence type="ECO:0000313" key="3">
    <source>
        <dbReference type="EMBL" id="KAF9466403.1"/>
    </source>
</evidence>
<dbReference type="Pfam" id="PF13561">
    <property type="entry name" value="adh_short_C2"/>
    <property type="match status" value="1"/>
</dbReference>
<dbReference type="GO" id="GO:0016616">
    <property type="term" value="F:oxidoreductase activity, acting on the CH-OH group of donors, NAD or NADP as acceptor"/>
    <property type="evidence" value="ECO:0007669"/>
    <property type="project" value="UniProtKB-ARBA"/>
</dbReference>
<dbReference type="AlphaFoldDB" id="A0A9P6CN71"/>